<dbReference type="PROSITE" id="PS50041">
    <property type="entry name" value="C_TYPE_LECTIN_2"/>
    <property type="match status" value="1"/>
</dbReference>
<gene>
    <name evidence="2" type="ORF">MCOR_53103</name>
</gene>
<keyword evidence="3" id="KW-1185">Reference proteome</keyword>
<dbReference type="InterPro" id="IPR016186">
    <property type="entry name" value="C-type_lectin-like/link_sf"/>
</dbReference>
<organism evidence="2 3">
    <name type="scientific">Mytilus coruscus</name>
    <name type="common">Sea mussel</name>
    <dbReference type="NCBI Taxonomy" id="42192"/>
    <lineage>
        <taxon>Eukaryota</taxon>
        <taxon>Metazoa</taxon>
        <taxon>Spiralia</taxon>
        <taxon>Lophotrochozoa</taxon>
        <taxon>Mollusca</taxon>
        <taxon>Bivalvia</taxon>
        <taxon>Autobranchia</taxon>
        <taxon>Pteriomorphia</taxon>
        <taxon>Mytilida</taxon>
        <taxon>Mytiloidea</taxon>
        <taxon>Mytilidae</taxon>
        <taxon>Mytilinae</taxon>
        <taxon>Mytilus</taxon>
    </lineage>
</organism>
<protein>
    <recommendedName>
        <fullName evidence="1">C-type lectin domain-containing protein</fullName>
    </recommendedName>
</protein>
<proteinExistence type="predicted"/>
<evidence type="ECO:0000259" key="1">
    <source>
        <dbReference type="PROSITE" id="PS50041"/>
    </source>
</evidence>
<dbReference type="EMBL" id="CACVKT020009196">
    <property type="protein sequence ID" value="CAC5420925.1"/>
    <property type="molecule type" value="Genomic_DNA"/>
</dbReference>
<dbReference type="InterPro" id="IPR016187">
    <property type="entry name" value="CTDL_fold"/>
</dbReference>
<dbReference type="Proteomes" id="UP000507470">
    <property type="component" value="Unassembled WGS sequence"/>
</dbReference>
<dbReference type="OrthoDB" id="6430060at2759"/>
<evidence type="ECO:0000313" key="3">
    <source>
        <dbReference type="Proteomes" id="UP000507470"/>
    </source>
</evidence>
<feature type="domain" description="C-type lectin" evidence="1">
    <location>
        <begin position="62"/>
        <end position="168"/>
    </location>
</feature>
<sequence>MVKTKMLYIAYCIAFYEVTVSVVLAQTVKTYTKCVQVGTKSVNRNPFLNSDCISAIDGAIMCTEVAECTVFTYDDLTKTCRLYQMIDTVNCDFNEENGGITFTKETDNVYLGCRLYDGNWQWTTSGQELLLNDTLWAPNEPRGEECIQIWAGKFDDTGCFHQLDIVCEKVGMLRFYLLNYKFVI</sequence>
<reference evidence="2 3" key="1">
    <citation type="submission" date="2020-06" db="EMBL/GenBank/DDBJ databases">
        <authorList>
            <person name="Li R."/>
            <person name="Bekaert M."/>
        </authorList>
    </citation>
    <scope>NUCLEOTIDE SEQUENCE [LARGE SCALE GENOMIC DNA]</scope>
    <source>
        <strain evidence="3">wild</strain>
    </source>
</reference>
<dbReference type="SUPFAM" id="SSF56436">
    <property type="entry name" value="C-type lectin-like"/>
    <property type="match status" value="1"/>
</dbReference>
<accession>A0A6J8EMZ0</accession>
<dbReference type="AlphaFoldDB" id="A0A6J8EMZ0"/>
<name>A0A6J8EMZ0_MYTCO</name>
<dbReference type="InterPro" id="IPR001304">
    <property type="entry name" value="C-type_lectin-like"/>
</dbReference>
<evidence type="ECO:0000313" key="2">
    <source>
        <dbReference type="EMBL" id="CAC5420925.1"/>
    </source>
</evidence>
<dbReference type="Gene3D" id="3.10.100.10">
    <property type="entry name" value="Mannose-Binding Protein A, subunit A"/>
    <property type="match status" value="1"/>
</dbReference>